<dbReference type="EMBL" id="JBHRXJ010000009">
    <property type="protein sequence ID" value="MFC3529169.1"/>
    <property type="molecule type" value="Genomic_DNA"/>
</dbReference>
<name>A0ABV7R707_9RHOB</name>
<keyword evidence="4" id="KW-1185">Reference proteome</keyword>
<evidence type="ECO:0000313" key="3">
    <source>
        <dbReference type="EMBL" id="MFC3529169.1"/>
    </source>
</evidence>
<accession>A0ABV7R707</accession>
<feature type="chain" id="PRO_5047381248" evidence="1">
    <location>
        <begin position="20"/>
        <end position="128"/>
    </location>
</feature>
<dbReference type="Gene3D" id="2.40.128.520">
    <property type="match status" value="1"/>
</dbReference>
<dbReference type="PANTHER" id="PTHR36919">
    <property type="entry name" value="BLR1215 PROTEIN"/>
    <property type="match status" value="1"/>
</dbReference>
<dbReference type="RefSeq" id="WP_377745020.1">
    <property type="nucleotide sequence ID" value="NZ_JBHRXJ010000009.1"/>
</dbReference>
<evidence type="ECO:0000313" key="4">
    <source>
        <dbReference type="Proteomes" id="UP001595721"/>
    </source>
</evidence>
<evidence type="ECO:0000256" key="1">
    <source>
        <dbReference type="SAM" id="SignalP"/>
    </source>
</evidence>
<dbReference type="InterPro" id="IPR019223">
    <property type="entry name" value="DUF2147"/>
</dbReference>
<reference evidence="4" key="1">
    <citation type="journal article" date="2019" name="Int. J. Syst. Evol. Microbiol.">
        <title>The Global Catalogue of Microorganisms (GCM) 10K type strain sequencing project: providing services to taxonomists for standard genome sequencing and annotation.</title>
        <authorList>
            <consortium name="The Broad Institute Genomics Platform"/>
            <consortium name="The Broad Institute Genome Sequencing Center for Infectious Disease"/>
            <person name="Wu L."/>
            <person name="Ma J."/>
        </authorList>
    </citation>
    <scope>NUCLEOTIDE SEQUENCE [LARGE SCALE GENOMIC DNA]</scope>
    <source>
        <strain evidence="4">KCTC 42899</strain>
    </source>
</reference>
<dbReference type="PANTHER" id="PTHR36919:SF3">
    <property type="entry name" value="BLL5882 PROTEIN"/>
    <property type="match status" value="1"/>
</dbReference>
<dbReference type="Proteomes" id="UP001595721">
    <property type="component" value="Unassembled WGS sequence"/>
</dbReference>
<comment type="caution">
    <text evidence="3">The sequence shown here is derived from an EMBL/GenBank/DDBJ whole genome shotgun (WGS) entry which is preliminary data.</text>
</comment>
<feature type="signal peptide" evidence="1">
    <location>
        <begin position="1"/>
        <end position="19"/>
    </location>
</feature>
<proteinExistence type="predicted"/>
<keyword evidence="1" id="KW-0732">Signal</keyword>
<organism evidence="3 4">
    <name type="scientific">Paracoccus mangrovi</name>
    <dbReference type="NCBI Taxonomy" id="1715645"/>
    <lineage>
        <taxon>Bacteria</taxon>
        <taxon>Pseudomonadati</taxon>
        <taxon>Pseudomonadota</taxon>
        <taxon>Alphaproteobacteria</taxon>
        <taxon>Rhodobacterales</taxon>
        <taxon>Paracoccaceae</taxon>
        <taxon>Paracoccus</taxon>
    </lineage>
</organism>
<dbReference type="Pfam" id="PF09917">
    <property type="entry name" value="DUF2147"/>
    <property type="match status" value="1"/>
</dbReference>
<feature type="domain" description="DUF2147" evidence="2">
    <location>
        <begin position="27"/>
        <end position="126"/>
    </location>
</feature>
<gene>
    <name evidence="3" type="ORF">ACFOMH_13390</name>
</gene>
<protein>
    <submittedName>
        <fullName evidence="3">DUF2147 domain-containing protein</fullName>
    </submittedName>
</protein>
<sequence>MKALTLAAMLALTATASHAGGISGIFQTQANDDGNVGMVEFYDCGGKYCGRLVKSFDKTGKEISTPNTGKNIVAGMTDDGNGSFSGGTIWDPGADKTYKSKMSLDGKTLSVKGCVAVFCKTQKWTRVK</sequence>
<evidence type="ECO:0000259" key="2">
    <source>
        <dbReference type="Pfam" id="PF09917"/>
    </source>
</evidence>